<proteinExistence type="predicted"/>
<evidence type="ECO:0000313" key="3">
    <source>
        <dbReference type="Proteomes" id="UP000800093"/>
    </source>
</evidence>
<evidence type="ECO:0000313" key="2">
    <source>
        <dbReference type="EMBL" id="KAF2269525.1"/>
    </source>
</evidence>
<dbReference type="EMBL" id="ML986582">
    <property type="protein sequence ID" value="KAF2269525.1"/>
    <property type="molecule type" value="Genomic_DNA"/>
</dbReference>
<accession>A0A9P4NAD9</accession>
<dbReference type="AlphaFoldDB" id="A0A9P4NAD9"/>
<gene>
    <name evidence="2" type="ORF">CC78DRAFT_529287</name>
</gene>
<name>A0A9P4NAD9_9PLEO</name>
<evidence type="ECO:0000256" key="1">
    <source>
        <dbReference type="SAM" id="MobiDB-lite"/>
    </source>
</evidence>
<feature type="region of interest" description="Disordered" evidence="1">
    <location>
        <begin position="1"/>
        <end position="25"/>
    </location>
</feature>
<protein>
    <submittedName>
        <fullName evidence="2">Uncharacterized protein</fullName>
    </submittedName>
</protein>
<dbReference type="Proteomes" id="UP000800093">
    <property type="component" value="Unassembled WGS sequence"/>
</dbReference>
<comment type="caution">
    <text evidence="2">The sequence shown here is derived from an EMBL/GenBank/DDBJ whole genome shotgun (WGS) entry which is preliminary data.</text>
</comment>
<keyword evidence="3" id="KW-1185">Reference proteome</keyword>
<organism evidence="2 3">
    <name type="scientific">Lojkania enalia</name>
    <dbReference type="NCBI Taxonomy" id="147567"/>
    <lineage>
        <taxon>Eukaryota</taxon>
        <taxon>Fungi</taxon>
        <taxon>Dikarya</taxon>
        <taxon>Ascomycota</taxon>
        <taxon>Pezizomycotina</taxon>
        <taxon>Dothideomycetes</taxon>
        <taxon>Pleosporomycetidae</taxon>
        <taxon>Pleosporales</taxon>
        <taxon>Pleosporales incertae sedis</taxon>
        <taxon>Lojkania</taxon>
    </lineage>
</organism>
<reference evidence="3" key="1">
    <citation type="journal article" date="2020" name="Stud. Mycol.">
        <title>101 Dothideomycetes genomes: A test case for predicting lifestyles and emergence of pathogens.</title>
        <authorList>
            <person name="Haridas S."/>
            <person name="Albert R."/>
            <person name="Binder M."/>
            <person name="Bloem J."/>
            <person name="LaButti K."/>
            <person name="Salamov A."/>
            <person name="Andreopoulos B."/>
            <person name="Baker S."/>
            <person name="Barry K."/>
            <person name="Bills G."/>
            <person name="Bluhm B."/>
            <person name="Cannon C."/>
            <person name="Castanera R."/>
            <person name="Culley D."/>
            <person name="Daum C."/>
            <person name="Ezra D."/>
            <person name="Gonzalez J."/>
            <person name="Henrissat B."/>
            <person name="Kuo A."/>
            <person name="Liang C."/>
            <person name="Lipzen A."/>
            <person name="Lutzoni F."/>
            <person name="Magnuson J."/>
            <person name="Mondo S."/>
            <person name="Nolan M."/>
            <person name="Ohm R."/>
            <person name="Pangilinan J."/>
            <person name="Park H.-J."/>
            <person name="Ramirez L."/>
            <person name="Alfaro M."/>
            <person name="Sun H."/>
            <person name="Tritt A."/>
            <person name="Yoshinaga Y."/>
            <person name="Zwiers L.-H."/>
            <person name="Turgeon B."/>
            <person name="Goodwin S."/>
            <person name="Spatafora J."/>
            <person name="Crous P."/>
            <person name="Grigoriev I."/>
        </authorList>
    </citation>
    <scope>NUCLEOTIDE SEQUENCE [LARGE SCALE GENOMIC DNA]</scope>
    <source>
        <strain evidence="3">CBS 304.66</strain>
    </source>
</reference>
<sequence>MRNYSSLSALGGLNGAHRTPCSLSNGKPRVNLVKDQYGFETILRINLAVQISEINIFRSMVGRNGSVVTAHDIVQSAKGC</sequence>